<dbReference type="Proteomes" id="UP001171751">
    <property type="component" value="Unassembled WGS sequence"/>
</dbReference>
<gene>
    <name evidence="1" type="ORF">Q4F26_04430</name>
</gene>
<reference evidence="1" key="1">
    <citation type="submission" date="2023-07" db="EMBL/GenBank/DDBJ databases">
        <title>Between Cages and Wild: Unraveling the Impact of Captivity on Animal Microbiomes and Antimicrobial Resistance.</title>
        <authorList>
            <person name="Schmartz G.P."/>
            <person name="Rehner J."/>
            <person name="Schuff M.J."/>
            <person name="Becker S.L."/>
            <person name="Kravczyk M."/>
            <person name="Gurevich A."/>
            <person name="Francke R."/>
            <person name="Mueller R."/>
            <person name="Keller V."/>
            <person name="Keller A."/>
        </authorList>
    </citation>
    <scope>NUCLEOTIDE SEQUENCE</scope>
    <source>
        <strain evidence="1">S39M_St_73</strain>
    </source>
</reference>
<evidence type="ECO:0000313" key="1">
    <source>
        <dbReference type="EMBL" id="MDO5457573.1"/>
    </source>
</evidence>
<dbReference type="EMBL" id="JAUNQW010000016">
    <property type="protein sequence ID" value="MDO5457573.1"/>
    <property type="molecule type" value="Genomic_DNA"/>
</dbReference>
<evidence type="ECO:0000313" key="2">
    <source>
        <dbReference type="Proteomes" id="UP001171751"/>
    </source>
</evidence>
<keyword evidence="2" id="KW-1185">Reference proteome</keyword>
<comment type="caution">
    <text evidence="1">The sequence shown here is derived from an EMBL/GenBank/DDBJ whole genome shotgun (WGS) entry which is preliminary data.</text>
</comment>
<protein>
    <submittedName>
        <fullName evidence="1">Uncharacterized protein</fullName>
    </submittedName>
</protein>
<name>A0AA43UCT4_9LACT</name>
<accession>A0AA43UCT4</accession>
<sequence length="138" mass="15995">MTFSANFKAYLQSRDPDLKVVESENGDLLFEKLTYTHHYRSITHVSVAADHSSTTLRIYVLDFFSKDQKDSGSSYHFTNDLNFDYRFGSYYSRGQTLIAEQDLLLTDPYILPPVTKYLSLLQQNIFDITKKARTQDNS</sequence>
<dbReference type="AlphaFoldDB" id="A0AA43UCT4"/>
<organism evidence="1 2">
    <name type="scientific">Atopococcus tabaci</name>
    <dbReference type="NCBI Taxonomy" id="269774"/>
    <lineage>
        <taxon>Bacteria</taxon>
        <taxon>Bacillati</taxon>
        <taxon>Bacillota</taxon>
        <taxon>Bacilli</taxon>
        <taxon>Lactobacillales</taxon>
        <taxon>Carnobacteriaceae</taxon>
        <taxon>Atopococcus</taxon>
    </lineage>
</organism>
<proteinExistence type="predicted"/>